<reference evidence="2" key="1">
    <citation type="submission" date="2019-07" db="EMBL/GenBank/DDBJ databases">
        <title>Chitinimonas sp. nov., isolated from Ny-Alesund, arctica soil.</title>
        <authorList>
            <person name="Xu Q."/>
            <person name="Peng F."/>
        </authorList>
    </citation>
    <scope>NUCLEOTIDE SEQUENCE [LARGE SCALE GENOMIC DNA]</scope>
    <source>
        <strain evidence="2">R3-44</strain>
    </source>
</reference>
<organism evidence="1 2">
    <name type="scientific">Chitinimonas arctica</name>
    <dbReference type="NCBI Taxonomy" id="2594795"/>
    <lineage>
        <taxon>Bacteria</taxon>
        <taxon>Pseudomonadati</taxon>
        <taxon>Pseudomonadota</taxon>
        <taxon>Betaproteobacteria</taxon>
        <taxon>Neisseriales</taxon>
        <taxon>Chitinibacteraceae</taxon>
        <taxon>Chitinimonas</taxon>
    </lineage>
</organism>
<proteinExistence type="predicted"/>
<evidence type="ECO:0000313" key="2">
    <source>
        <dbReference type="Proteomes" id="UP000317550"/>
    </source>
</evidence>
<accession>A0A516SB81</accession>
<protein>
    <submittedName>
        <fullName evidence="1">Uncharacterized protein</fullName>
    </submittedName>
</protein>
<dbReference type="RefSeq" id="WP_143856329.1">
    <property type="nucleotide sequence ID" value="NZ_CP041730.1"/>
</dbReference>
<keyword evidence="2" id="KW-1185">Reference proteome</keyword>
<dbReference type="AlphaFoldDB" id="A0A516SB81"/>
<dbReference type="Proteomes" id="UP000317550">
    <property type="component" value="Chromosome"/>
</dbReference>
<dbReference type="EMBL" id="CP041730">
    <property type="protein sequence ID" value="QDQ25404.1"/>
    <property type="molecule type" value="Genomic_DNA"/>
</dbReference>
<evidence type="ECO:0000313" key="1">
    <source>
        <dbReference type="EMBL" id="QDQ25404.1"/>
    </source>
</evidence>
<dbReference type="KEGG" id="cari:FNU76_02995"/>
<name>A0A516SB81_9NEIS</name>
<gene>
    <name evidence="1" type="ORF">FNU76_02995</name>
</gene>
<sequence>MQVKPVFPIPYEPGNIVGCLNNDAVQLLSILPIVLYNDEPRQNAPLGLNELIKPIPAACRISGSNPGGHICAIWYWTDNRLCDAKRPLAYLSMSTYSILGMRSTI</sequence>